<sequence length="115" mass="13449">MKVTYYIVFFVFTYTLLPTPSYAFNISKNICEYIAADDKKRLRKLLKQNRLKLRKLFTHISCNADNMLIFAAKRKTNKVGELLVKKLPKEVLKEHLAETESLSPEIATLIKERIK</sequence>
<comment type="caution">
    <text evidence="1">The sequence shown here is derived from an EMBL/GenBank/DDBJ whole genome shotgun (WGS) entry which is preliminary data.</text>
</comment>
<name>A0A099KL26_COLPS</name>
<evidence type="ECO:0008006" key="3">
    <source>
        <dbReference type="Google" id="ProtNLM"/>
    </source>
</evidence>
<accession>A0A099KL26</accession>
<dbReference type="AlphaFoldDB" id="A0A099KL26"/>
<dbReference type="OrthoDB" id="6197363at2"/>
<reference evidence="1 2" key="1">
    <citation type="submission" date="2014-08" db="EMBL/GenBank/DDBJ databases">
        <title>Genomic and Phenotypic Diversity of Colwellia psychrerythraea strains from Disparate Marine Basins.</title>
        <authorList>
            <person name="Techtmann S.M."/>
            <person name="Stelling S.C."/>
            <person name="Utturkar S.M."/>
            <person name="Alshibli N."/>
            <person name="Harris A."/>
            <person name="Brown S.D."/>
            <person name="Hazen T.C."/>
        </authorList>
    </citation>
    <scope>NUCLEOTIDE SEQUENCE [LARGE SCALE GENOMIC DNA]</scope>
    <source>
        <strain evidence="1 2">GAB14E</strain>
    </source>
</reference>
<proteinExistence type="predicted"/>
<organism evidence="1 2">
    <name type="scientific">Colwellia psychrerythraea</name>
    <name type="common">Vibrio psychroerythus</name>
    <dbReference type="NCBI Taxonomy" id="28229"/>
    <lineage>
        <taxon>Bacteria</taxon>
        <taxon>Pseudomonadati</taxon>
        <taxon>Pseudomonadota</taxon>
        <taxon>Gammaproteobacteria</taxon>
        <taxon>Alteromonadales</taxon>
        <taxon>Colwelliaceae</taxon>
        <taxon>Colwellia</taxon>
    </lineage>
</organism>
<protein>
    <recommendedName>
        <fullName evidence="3">DUF3718 domain-containing protein</fullName>
    </recommendedName>
</protein>
<dbReference type="RefSeq" id="WP_052093908.1">
    <property type="nucleotide sequence ID" value="NZ_JQEC01000046.1"/>
</dbReference>
<gene>
    <name evidence="1" type="ORF">GAB14E_3617</name>
</gene>
<dbReference type="PATRIC" id="fig|28229.3.peg.3540"/>
<dbReference type="InterPro" id="IPR022193">
    <property type="entry name" value="DUF3718"/>
</dbReference>
<evidence type="ECO:0000313" key="2">
    <source>
        <dbReference type="Proteomes" id="UP000029868"/>
    </source>
</evidence>
<dbReference type="EMBL" id="JQEC01000046">
    <property type="protein sequence ID" value="KGJ90617.1"/>
    <property type="molecule type" value="Genomic_DNA"/>
</dbReference>
<dbReference type="Pfam" id="PF12514">
    <property type="entry name" value="DUF3718"/>
    <property type="match status" value="1"/>
</dbReference>
<dbReference type="Proteomes" id="UP000029868">
    <property type="component" value="Unassembled WGS sequence"/>
</dbReference>
<evidence type="ECO:0000313" key="1">
    <source>
        <dbReference type="EMBL" id="KGJ90617.1"/>
    </source>
</evidence>